<comment type="caution">
    <text evidence="2">The sequence shown here is derived from an EMBL/GenBank/DDBJ whole genome shotgun (WGS) entry which is preliminary data.</text>
</comment>
<evidence type="ECO:0000259" key="1">
    <source>
        <dbReference type="Pfam" id="PF04230"/>
    </source>
</evidence>
<dbReference type="Pfam" id="PF04230">
    <property type="entry name" value="PS_pyruv_trans"/>
    <property type="match status" value="1"/>
</dbReference>
<dbReference type="EMBL" id="JACRTF010000001">
    <property type="protein sequence ID" value="MBC8594620.1"/>
    <property type="molecule type" value="Genomic_DNA"/>
</dbReference>
<reference evidence="2" key="1">
    <citation type="submission" date="2020-08" db="EMBL/GenBank/DDBJ databases">
        <title>Genome public.</title>
        <authorList>
            <person name="Liu C."/>
            <person name="Sun Q."/>
        </authorList>
    </citation>
    <scope>NUCLEOTIDE SEQUENCE</scope>
    <source>
        <strain evidence="2">N12</strain>
    </source>
</reference>
<proteinExistence type="predicted"/>
<accession>A0A926F5Z5</accession>
<protein>
    <submittedName>
        <fullName evidence="2">Polysaccharide pyruvyl transferase family protein</fullName>
    </submittedName>
</protein>
<dbReference type="InterPro" id="IPR007345">
    <property type="entry name" value="Polysacch_pyruvyl_Trfase"/>
</dbReference>
<gene>
    <name evidence="2" type="ORF">H8744_15520</name>
</gene>
<name>A0A926F5Z5_9BACT</name>
<organism evidence="2 3">
    <name type="scientific">Jilunia laotingensis</name>
    <dbReference type="NCBI Taxonomy" id="2763675"/>
    <lineage>
        <taxon>Bacteria</taxon>
        <taxon>Pseudomonadati</taxon>
        <taxon>Bacteroidota</taxon>
        <taxon>Bacteroidia</taxon>
        <taxon>Bacteroidales</taxon>
        <taxon>Bacteroidaceae</taxon>
        <taxon>Jilunia</taxon>
    </lineage>
</organism>
<feature type="domain" description="Polysaccharide pyruvyl transferase" evidence="1">
    <location>
        <begin position="16"/>
        <end position="288"/>
    </location>
</feature>
<evidence type="ECO:0000313" key="2">
    <source>
        <dbReference type="EMBL" id="MBC8594620.1"/>
    </source>
</evidence>
<evidence type="ECO:0000313" key="3">
    <source>
        <dbReference type="Proteomes" id="UP000651085"/>
    </source>
</evidence>
<dbReference type="GO" id="GO:0016740">
    <property type="term" value="F:transferase activity"/>
    <property type="evidence" value="ECO:0007669"/>
    <property type="project" value="UniProtKB-KW"/>
</dbReference>
<dbReference type="Proteomes" id="UP000651085">
    <property type="component" value="Unassembled WGS sequence"/>
</dbReference>
<dbReference type="RefSeq" id="WP_262435712.1">
    <property type="nucleotide sequence ID" value="NZ_JACRTF010000001.1"/>
</dbReference>
<keyword evidence="3" id="KW-1185">Reference proteome</keyword>
<dbReference type="AlphaFoldDB" id="A0A926F5Z5"/>
<keyword evidence="2" id="KW-0808">Transferase</keyword>
<sequence>MEKKKIGIITLPFEPNYGWILQLWALNHFLCANGYDTEVLDRRWNEEKAKYSKNLIRWIYYNICCRDFNKFFNTKLCVSDTFRSSSKLSNYVNSNKFEAVVFGSDQIWRIENVRDANLDFFGEFIKNSSVKSIAYSASFGTDNWKGTKEDTLFVSKLLQGFSSVSVREDSGVEMCNRIFHINAKLTVDPTLLLKKSDYDILVNTKKGCDKIVTYILDSNHKKDLLINKICEYLHSERSELYVKGKSKFHLYKPISTWISSIKNAKFVVVDSFHGMVFSIIFHKQFLVICNNNRGKTRFTSLLSLLHLESRLVTENYIFNPDFFDSYIDYSNVEKTLTELRFQSADYLLKSLS</sequence>